<evidence type="ECO:0000256" key="16">
    <source>
        <dbReference type="PIRSR" id="PIRSR602137-50"/>
    </source>
</evidence>
<feature type="transmembrane region" description="Helical" evidence="18">
    <location>
        <begin position="25"/>
        <end position="44"/>
    </location>
</feature>
<evidence type="ECO:0000256" key="7">
    <source>
        <dbReference type="ARBA" id="ARBA00022692"/>
    </source>
</evidence>
<dbReference type="Gene3D" id="3.40.710.10">
    <property type="entry name" value="DD-peptidase/beta-lactamase superfamily"/>
    <property type="match status" value="1"/>
</dbReference>
<comment type="catalytic activity">
    <reaction evidence="17">
        <text>a beta-lactam + H2O = a substituted beta-amino acid</text>
        <dbReference type="Rhea" id="RHEA:20401"/>
        <dbReference type="ChEBI" id="CHEBI:15377"/>
        <dbReference type="ChEBI" id="CHEBI:35627"/>
        <dbReference type="ChEBI" id="CHEBI:140347"/>
        <dbReference type="EC" id="3.5.2.6"/>
    </reaction>
</comment>
<evidence type="ECO:0000256" key="15">
    <source>
        <dbReference type="ARBA" id="ARBA00023316"/>
    </source>
</evidence>
<dbReference type="InterPro" id="IPR005311">
    <property type="entry name" value="PBP_dimer"/>
</dbReference>
<keyword evidence="15" id="KW-0961">Cell wall biogenesis/degradation</keyword>
<feature type="domain" description="Penicillin-binding protein transpeptidase" evidence="19">
    <location>
        <begin position="311"/>
        <end position="636"/>
    </location>
</feature>
<evidence type="ECO:0000256" key="6">
    <source>
        <dbReference type="ARBA" id="ARBA00022645"/>
    </source>
</evidence>
<keyword evidence="8" id="KW-0732">Signal</keyword>
<evidence type="ECO:0000256" key="4">
    <source>
        <dbReference type="ARBA" id="ARBA00012865"/>
    </source>
</evidence>
<evidence type="ECO:0000313" key="21">
    <source>
        <dbReference type="EMBL" id="QYM77493.1"/>
    </source>
</evidence>
<dbReference type="InterPro" id="IPR036138">
    <property type="entry name" value="PBP_dimer_sf"/>
</dbReference>
<dbReference type="InterPro" id="IPR012338">
    <property type="entry name" value="Beta-lactam/transpept-like"/>
</dbReference>
<dbReference type="GO" id="GO:0046677">
    <property type="term" value="P:response to antibiotic"/>
    <property type="evidence" value="ECO:0007669"/>
    <property type="project" value="UniProtKB-UniRule"/>
</dbReference>
<dbReference type="InterPro" id="IPR001460">
    <property type="entry name" value="PCN-bd_Tpept"/>
</dbReference>
<dbReference type="EMBL" id="CP080507">
    <property type="protein sequence ID" value="QYM77493.1"/>
    <property type="molecule type" value="Genomic_DNA"/>
</dbReference>
<feature type="active site" description="Acyl-ester intermediate" evidence="16">
    <location>
        <position position="368"/>
    </location>
</feature>
<dbReference type="Pfam" id="PF00905">
    <property type="entry name" value="Transpeptidase"/>
    <property type="match status" value="1"/>
</dbReference>
<accession>A0A8F9TTH7</accession>
<dbReference type="EC" id="3.5.2.6" evidence="4 17"/>
<dbReference type="GO" id="GO:0071972">
    <property type="term" value="F:peptidoglycan L,D-transpeptidase activity"/>
    <property type="evidence" value="ECO:0007669"/>
    <property type="project" value="TreeGrafter"/>
</dbReference>
<dbReference type="PANTHER" id="PTHR30627:SF2">
    <property type="entry name" value="PEPTIDOGLYCAN D,D-TRANSPEPTIDASE MRDA"/>
    <property type="match status" value="1"/>
</dbReference>
<evidence type="ECO:0000256" key="3">
    <source>
        <dbReference type="ARBA" id="ARBA00007898"/>
    </source>
</evidence>
<keyword evidence="14 17" id="KW-0046">Antibiotic resistance</keyword>
<evidence type="ECO:0000256" key="2">
    <source>
        <dbReference type="ARBA" id="ARBA00004236"/>
    </source>
</evidence>
<dbReference type="SUPFAM" id="SSF56601">
    <property type="entry name" value="beta-lactamase/transpeptidase-like"/>
    <property type="match status" value="1"/>
</dbReference>
<keyword evidence="13 18" id="KW-0472">Membrane</keyword>
<comment type="subcellular location">
    <subcellularLocation>
        <location evidence="2">Cell membrane</location>
    </subcellularLocation>
    <subcellularLocation>
        <location evidence="1">Membrane</location>
        <topology evidence="1">Single-pass membrane protein</topology>
    </subcellularLocation>
</comment>
<dbReference type="GO" id="GO:0009252">
    <property type="term" value="P:peptidoglycan biosynthetic process"/>
    <property type="evidence" value="ECO:0007669"/>
    <property type="project" value="UniProtKB-KW"/>
</dbReference>
<keyword evidence="5" id="KW-1003">Cell membrane</keyword>
<keyword evidence="22" id="KW-1185">Reference proteome</keyword>
<evidence type="ECO:0000256" key="18">
    <source>
        <dbReference type="SAM" id="Phobius"/>
    </source>
</evidence>
<keyword evidence="7 18" id="KW-0812">Transmembrane</keyword>
<dbReference type="GO" id="GO:0008360">
    <property type="term" value="P:regulation of cell shape"/>
    <property type="evidence" value="ECO:0007669"/>
    <property type="project" value="UniProtKB-KW"/>
</dbReference>
<keyword evidence="9 17" id="KW-0378">Hydrolase</keyword>
<dbReference type="GO" id="GO:0008800">
    <property type="term" value="F:beta-lactamase activity"/>
    <property type="evidence" value="ECO:0007669"/>
    <property type="project" value="UniProtKB-UniRule"/>
</dbReference>
<name>A0A8F9TTH7_9BACT</name>
<proteinExistence type="inferred from homology"/>
<keyword evidence="6" id="KW-0645">Protease</keyword>
<dbReference type="GO" id="GO:0017001">
    <property type="term" value="P:antibiotic catabolic process"/>
    <property type="evidence" value="ECO:0007669"/>
    <property type="project" value="InterPro"/>
</dbReference>
<evidence type="ECO:0000256" key="14">
    <source>
        <dbReference type="ARBA" id="ARBA00023251"/>
    </source>
</evidence>
<keyword evidence="11" id="KW-0573">Peptidoglycan synthesis</keyword>
<dbReference type="Gene3D" id="3.90.1310.10">
    <property type="entry name" value="Penicillin-binding protein 2a (Domain 2)"/>
    <property type="match status" value="1"/>
</dbReference>
<dbReference type="SUPFAM" id="SSF56519">
    <property type="entry name" value="Penicillin binding protein dimerisation domain"/>
    <property type="match status" value="1"/>
</dbReference>
<dbReference type="KEGG" id="ole:K0B96_09135"/>
<feature type="domain" description="Penicillin-binding protein dimerisation" evidence="20">
    <location>
        <begin position="68"/>
        <end position="271"/>
    </location>
</feature>
<dbReference type="InterPro" id="IPR050515">
    <property type="entry name" value="Beta-lactam/transpept"/>
</dbReference>
<keyword evidence="10" id="KW-0133">Cell shape</keyword>
<keyword evidence="12 18" id="KW-1133">Transmembrane helix</keyword>
<reference evidence="21" key="1">
    <citation type="submission" date="2021-08" db="EMBL/GenBank/DDBJ databases">
        <title>Genome of a novel bacterium of the phylum Verrucomicrobia, Oleiharenicola sp. KSB-15.</title>
        <authorList>
            <person name="Chung J.-H."/>
            <person name="Ahn J.-H."/>
            <person name="Yoon Y."/>
            <person name="Kim D.-Y."/>
            <person name="An S.-H."/>
            <person name="Park I."/>
            <person name="Yeon J."/>
        </authorList>
    </citation>
    <scope>NUCLEOTIDE SEQUENCE</scope>
    <source>
        <strain evidence="21">KSB-15</strain>
    </source>
</reference>
<evidence type="ECO:0000256" key="9">
    <source>
        <dbReference type="ARBA" id="ARBA00022801"/>
    </source>
</evidence>
<comment type="similarity">
    <text evidence="3 17">Belongs to the class-D beta-lactamase family.</text>
</comment>
<evidence type="ECO:0000256" key="10">
    <source>
        <dbReference type="ARBA" id="ARBA00022960"/>
    </source>
</evidence>
<evidence type="ECO:0000313" key="22">
    <source>
        <dbReference type="Proteomes" id="UP000825051"/>
    </source>
</evidence>
<evidence type="ECO:0000256" key="8">
    <source>
        <dbReference type="ARBA" id="ARBA00022729"/>
    </source>
</evidence>
<dbReference type="GO" id="GO:0005886">
    <property type="term" value="C:plasma membrane"/>
    <property type="evidence" value="ECO:0007669"/>
    <property type="project" value="UniProtKB-SubCell"/>
</dbReference>
<dbReference type="InterPro" id="IPR002137">
    <property type="entry name" value="Beta-lactam_class-D_AS"/>
</dbReference>
<dbReference type="GO" id="GO:0071555">
    <property type="term" value="P:cell wall organization"/>
    <property type="evidence" value="ECO:0007669"/>
    <property type="project" value="UniProtKB-KW"/>
</dbReference>
<sequence>MQKNLESSESGSLLETHKGSDPRILFFYPVIFGLLAILAGGLFYQQLLNAGAHQDRERMQNQRRILVPGPRGSIYDRNGQLLVGSRPRFSVVLYLDELRSEFRRQFIEIRKAYRRGGDAQMPNSSQMEQIARATVVQRYLDQVNEILGRHEKVSVKDVQDHFEGQLLLPYTLVDGLEPTEYARLLERLPVQSPLQLYTSSARYYPYGSAAAHTLGYVGTDPDVSAEGFPGDDLTTFNMKGAIGRDGLEKTFDAQLEGKAGGTIFRVDHFGYKVTPPIARRLPVQGHSLTTSLDIDLQLAAEQKLHETNTPGAAVALDVRTGEVLVLASVPDYDLREFSPRLSFAAAADIKERQAWANRAISSAYPPGSTFKILTTIAALRSGSITPDQPIVDCEGVLHKFGRGFVCYNGRGHHGEVLLPDAIASSCDIFFYEAGWRTTPDRLAEEARRFHLGRPTGIQLPYETSRMVIPDPAWKQKHIGAAWYPGDTANMAIGQGYVLVTPLEMACFAASVARGEVFTKPTLLHDPHAPTQHTEPIGLTPEQRQALIAGMVGVTQPPHGTARVLTTLESLRVPGVEIAGKTGTAQIPGNKNVAWFICFAPAQNPEIAIAVAIEGDTAGEEFSGGIYSAPVASRILQTYFKKKAAGAATRTASPFTLR</sequence>
<evidence type="ECO:0000259" key="20">
    <source>
        <dbReference type="Pfam" id="PF03717"/>
    </source>
</evidence>
<keyword evidence="6" id="KW-0121">Carboxypeptidase</keyword>
<dbReference type="Proteomes" id="UP000825051">
    <property type="component" value="Chromosome"/>
</dbReference>
<evidence type="ECO:0000256" key="12">
    <source>
        <dbReference type="ARBA" id="ARBA00022989"/>
    </source>
</evidence>
<dbReference type="PROSITE" id="PS00337">
    <property type="entry name" value="BETA_LACTAMASE_D"/>
    <property type="match status" value="1"/>
</dbReference>
<evidence type="ECO:0000256" key="5">
    <source>
        <dbReference type="ARBA" id="ARBA00022475"/>
    </source>
</evidence>
<feature type="modified residue" description="N6-carboxylysine" evidence="16">
    <location>
        <position position="371"/>
    </location>
</feature>
<organism evidence="21 22">
    <name type="scientific">Horticoccus luteus</name>
    <dbReference type="NCBI Taxonomy" id="2862869"/>
    <lineage>
        <taxon>Bacteria</taxon>
        <taxon>Pseudomonadati</taxon>
        <taxon>Verrucomicrobiota</taxon>
        <taxon>Opitutia</taxon>
        <taxon>Opitutales</taxon>
        <taxon>Opitutaceae</taxon>
        <taxon>Horticoccus</taxon>
    </lineage>
</organism>
<evidence type="ECO:0000256" key="13">
    <source>
        <dbReference type="ARBA" id="ARBA00023136"/>
    </source>
</evidence>
<dbReference type="PANTHER" id="PTHR30627">
    <property type="entry name" value="PEPTIDOGLYCAN D,D-TRANSPEPTIDASE"/>
    <property type="match status" value="1"/>
</dbReference>
<dbReference type="GO" id="GO:0008658">
    <property type="term" value="F:penicillin binding"/>
    <property type="evidence" value="ECO:0007669"/>
    <property type="project" value="InterPro"/>
</dbReference>
<evidence type="ECO:0000256" key="11">
    <source>
        <dbReference type="ARBA" id="ARBA00022984"/>
    </source>
</evidence>
<evidence type="ECO:0000256" key="17">
    <source>
        <dbReference type="RuleBase" id="RU361140"/>
    </source>
</evidence>
<gene>
    <name evidence="21" type="ORF">K0B96_09135</name>
</gene>
<dbReference type="RefSeq" id="WP_220160598.1">
    <property type="nucleotide sequence ID" value="NZ_CP080507.1"/>
</dbReference>
<protein>
    <recommendedName>
        <fullName evidence="4 17">Beta-lactamase</fullName>
        <ecNumber evidence="4 17">3.5.2.6</ecNumber>
    </recommendedName>
</protein>
<evidence type="ECO:0000259" key="19">
    <source>
        <dbReference type="Pfam" id="PF00905"/>
    </source>
</evidence>
<evidence type="ECO:0000256" key="1">
    <source>
        <dbReference type="ARBA" id="ARBA00004167"/>
    </source>
</evidence>
<dbReference type="AlphaFoldDB" id="A0A8F9TTH7"/>
<dbReference type="Pfam" id="PF03717">
    <property type="entry name" value="PBP_dimer"/>
    <property type="match status" value="1"/>
</dbReference>